<dbReference type="RefSeq" id="WP_151866986.1">
    <property type="nucleotide sequence ID" value="NZ_WBZB01000054.1"/>
</dbReference>
<keyword evidence="5" id="KW-0449">Lipoprotein</keyword>
<evidence type="ECO:0000256" key="2">
    <source>
        <dbReference type="ARBA" id="ARBA00022729"/>
    </source>
</evidence>
<dbReference type="PANTHER" id="PTHR43649:SF33">
    <property type="entry name" value="POLYGALACTURONAN_RHAMNOGALACTURONAN-BINDING PROTEIN YTCQ"/>
    <property type="match status" value="1"/>
</dbReference>
<organism evidence="7 8">
    <name type="scientific">Alkaliphilus serpentinus</name>
    <dbReference type="NCBI Taxonomy" id="1482731"/>
    <lineage>
        <taxon>Bacteria</taxon>
        <taxon>Bacillati</taxon>
        <taxon>Bacillota</taxon>
        <taxon>Clostridia</taxon>
        <taxon>Peptostreptococcales</taxon>
        <taxon>Natronincolaceae</taxon>
        <taxon>Alkaliphilus</taxon>
    </lineage>
</organism>
<dbReference type="PANTHER" id="PTHR43649">
    <property type="entry name" value="ARABINOSE-BINDING PROTEIN-RELATED"/>
    <property type="match status" value="1"/>
</dbReference>
<keyword evidence="1" id="KW-1003">Cell membrane</keyword>
<feature type="signal peptide" evidence="6">
    <location>
        <begin position="1"/>
        <end position="20"/>
    </location>
</feature>
<dbReference type="InterPro" id="IPR050490">
    <property type="entry name" value="Bact_solute-bd_prot1"/>
</dbReference>
<evidence type="ECO:0000313" key="7">
    <source>
        <dbReference type="EMBL" id="KAB3526223.1"/>
    </source>
</evidence>
<gene>
    <name evidence="7" type="ORF">F8153_14035</name>
</gene>
<dbReference type="EMBL" id="WBZB01000054">
    <property type="protein sequence ID" value="KAB3526223.1"/>
    <property type="molecule type" value="Genomic_DNA"/>
</dbReference>
<dbReference type="Pfam" id="PF01547">
    <property type="entry name" value="SBP_bac_1"/>
    <property type="match status" value="1"/>
</dbReference>
<evidence type="ECO:0000256" key="5">
    <source>
        <dbReference type="ARBA" id="ARBA00023288"/>
    </source>
</evidence>
<keyword evidence="2 6" id="KW-0732">Signal</keyword>
<feature type="chain" id="PRO_5038766698" evidence="6">
    <location>
        <begin position="21"/>
        <end position="437"/>
    </location>
</feature>
<dbReference type="SUPFAM" id="SSF53850">
    <property type="entry name" value="Periplasmic binding protein-like II"/>
    <property type="match status" value="1"/>
</dbReference>
<keyword evidence="3" id="KW-0472">Membrane</keyword>
<comment type="caution">
    <text evidence="7">The sequence shown here is derived from an EMBL/GenBank/DDBJ whole genome shotgun (WGS) entry which is preliminary data.</text>
</comment>
<name>A0A833HLK8_9FIRM</name>
<evidence type="ECO:0000256" key="3">
    <source>
        <dbReference type="ARBA" id="ARBA00023136"/>
    </source>
</evidence>
<sequence length="437" mass="48981">MLKKTLVLALAIIMVLSLVVGCSKDVAETTEPQSGQPAEVAKEPVTIKFMQYTASGSQEETLKAMIDKFMELNEDIKVEYEVLAWADYYTKLNAAIAGNAAPDVFEVGYENFATYAAKDVIKDMNSAIANDGEFKENVFKKLAYDAFKYNGKQYGLPEGYSAVVLFYNKDLFDKNSVAYPNESWTWKEELEAAQKLTDEKNGIWGTYAPFQFWEFYKTIAQNGGSIWSSDNKSVTINSQANIDALQWMIDKSLKYGVSPKLNDDTFSQPDADLNAFKDGKLAMLRTGIWNFGRFADADFEWDIALEPGNTQKAHHFFADALVVSKDTKKEEAAWRFMKFMTSDPYAVSLRIEKGWSVPAIADEKVMASYYELDKPASRKVVNETLDSLVLPPVGPIPERWNEITGAVGEELEKAKLGRITAKEALENAAKRLQGLIK</sequence>
<evidence type="ECO:0000256" key="1">
    <source>
        <dbReference type="ARBA" id="ARBA00022475"/>
    </source>
</evidence>
<evidence type="ECO:0000256" key="6">
    <source>
        <dbReference type="SAM" id="SignalP"/>
    </source>
</evidence>
<dbReference type="AlphaFoldDB" id="A0A833HLK8"/>
<dbReference type="InterPro" id="IPR006059">
    <property type="entry name" value="SBP"/>
</dbReference>
<dbReference type="PROSITE" id="PS51257">
    <property type="entry name" value="PROKAR_LIPOPROTEIN"/>
    <property type="match status" value="1"/>
</dbReference>
<dbReference type="Proteomes" id="UP000465601">
    <property type="component" value="Unassembled WGS sequence"/>
</dbReference>
<proteinExistence type="predicted"/>
<protein>
    <submittedName>
        <fullName evidence="7">Sugar ABC transporter substrate-binding protein</fullName>
    </submittedName>
</protein>
<evidence type="ECO:0000256" key="4">
    <source>
        <dbReference type="ARBA" id="ARBA00023139"/>
    </source>
</evidence>
<dbReference type="CDD" id="cd13585">
    <property type="entry name" value="PBP2_TMBP_like"/>
    <property type="match status" value="1"/>
</dbReference>
<dbReference type="OrthoDB" id="383937at2"/>
<accession>A0A833HLK8</accession>
<dbReference type="Gene3D" id="3.40.190.10">
    <property type="entry name" value="Periplasmic binding protein-like II"/>
    <property type="match status" value="1"/>
</dbReference>
<keyword evidence="4" id="KW-0564">Palmitate</keyword>
<keyword evidence="8" id="KW-1185">Reference proteome</keyword>
<reference evidence="7 8" key="1">
    <citation type="submission" date="2019-10" db="EMBL/GenBank/DDBJ databases">
        <title>Alkaliphilus serpentinus sp. nov. and Alkaliphilus pronyensis sp. nov., two novel anaerobic alkaliphilic species isolated from the serpentinized-hosted hydrothermal field of the Prony Bay (New Caledonia).</title>
        <authorList>
            <person name="Postec A."/>
        </authorList>
    </citation>
    <scope>NUCLEOTIDE SEQUENCE [LARGE SCALE GENOMIC DNA]</scope>
    <source>
        <strain evidence="7 8">LacT</strain>
    </source>
</reference>
<evidence type="ECO:0000313" key="8">
    <source>
        <dbReference type="Proteomes" id="UP000465601"/>
    </source>
</evidence>